<accession>A0ACB9ZIK0</accession>
<reference evidence="2" key="1">
    <citation type="journal article" date="2023" name="Nat. Plants">
        <title>Single-cell RNA sequencing provides a high-resolution roadmap for understanding the multicellular compartmentation of specialized metabolism.</title>
        <authorList>
            <person name="Sun S."/>
            <person name="Shen X."/>
            <person name="Li Y."/>
            <person name="Li Y."/>
            <person name="Wang S."/>
            <person name="Li R."/>
            <person name="Zhang H."/>
            <person name="Shen G."/>
            <person name="Guo B."/>
            <person name="Wei J."/>
            <person name="Xu J."/>
            <person name="St-Pierre B."/>
            <person name="Chen S."/>
            <person name="Sun C."/>
        </authorList>
    </citation>
    <scope>NUCLEOTIDE SEQUENCE [LARGE SCALE GENOMIC DNA]</scope>
</reference>
<protein>
    <submittedName>
        <fullName evidence="1">Uncharacterized protein</fullName>
    </submittedName>
</protein>
<dbReference type="Proteomes" id="UP001060085">
    <property type="component" value="Linkage Group LG08"/>
</dbReference>
<keyword evidence="2" id="KW-1185">Reference proteome</keyword>
<name>A0ACB9ZIK0_CATRO</name>
<evidence type="ECO:0000313" key="2">
    <source>
        <dbReference type="Proteomes" id="UP001060085"/>
    </source>
</evidence>
<evidence type="ECO:0000313" key="1">
    <source>
        <dbReference type="EMBL" id="KAI5647466.1"/>
    </source>
</evidence>
<sequence length="181" mass="20823">MALALFERKHNQPKPFTSSISCPLIWKLATENLSPADVFEDMEKAYEDILAIQERLCNFDFHENTKGKSEDPNADNKGIHASKLNPSAKEWKPAPENERTLFMTFSRGRPLSKPEIMNFFDRKYGACVEDVFIHKPQGRDPEFGKIVFKFSWIPNLILENNESVLIYIGHNTICLKKFKSG</sequence>
<proteinExistence type="predicted"/>
<dbReference type="EMBL" id="CM044708">
    <property type="protein sequence ID" value="KAI5647466.1"/>
    <property type="molecule type" value="Genomic_DNA"/>
</dbReference>
<organism evidence="1 2">
    <name type="scientific">Catharanthus roseus</name>
    <name type="common">Madagascar periwinkle</name>
    <name type="synonym">Vinca rosea</name>
    <dbReference type="NCBI Taxonomy" id="4058"/>
    <lineage>
        <taxon>Eukaryota</taxon>
        <taxon>Viridiplantae</taxon>
        <taxon>Streptophyta</taxon>
        <taxon>Embryophyta</taxon>
        <taxon>Tracheophyta</taxon>
        <taxon>Spermatophyta</taxon>
        <taxon>Magnoliopsida</taxon>
        <taxon>eudicotyledons</taxon>
        <taxon>Gunneridae</taxon>
        <taxon>Pentapetalae</taxon>
        <taxon>asterids</taxon>
        <taxon>lamiids</taxon>
        <taxon>Gentianales</taxon>
        <taxon>Apocynaceae</taxon>
        <taxon>Rauvolfioideae</taxon>
        <taxon>Vinceae</taxon>
        <taxon>Catharanthinae</taxon>
        <taxon>Catharanthus</taxon>
    </lineage>
</organism>
<comment type="caution">
    <text evidence="1">The sequence shown here is derived from an EMBL/GenBank/DDBJ whole genome shotgun (WGS) entry which is preliminary data.</text>
</comment>
<gene>
    <name evidence="1" type="ORF">M9H77_33471</name>
</gene>